<dbReference type="HOGENOM" id="CLU_1411961_0_0_1"/>
<name>L8FQG2_PSED2</name>
<dbReference type="EMBL" id="GL574435">
    <property type="protein sequence ID" value="ELR02784.1"/>
    <property type="molecule type" value="Genomic_DNA"/>
</dbReference>
<feature type="non-terminal residue" evidence="2">
    <location>
        <position position="193"/>
    </location>
</feature>
<sequence>MAQLVGDDAKDQGTSDEAAVDELIAQASPEAQPAVATTPDSGPLQALLANALSTIVQDVKADVQLTAAADSNRSADVLQLAQLIAKNAQAQDGASGVVMPDGEGKDMKGIDAVLETWAEGPYAVAAPTTGAKDKRPMDLAVVNVETHFAPVVATDAEVSAELKAPAIALASDVKRDAAPALPKTDALPGAVVA</sequence>
<evidence type="ECO:0000313" key="2">
    <source>
        <dbReference type="EMBL" id="ELR02784.1"/>
    </source>
</evidence>
<dbReference type="VEuPathDB" id="FungiDB:GMDG_08850"/>
<dbReference type="AlphaFoldDB" id="L8FQG2"/>
<organism evidence="2 3">
    <name type="scientific">Pseudogymnoascus destructans (strain ATCC MYA-4855 / 20631-21)</name>
    <name type="common">Bat white-nose syndrome fungus</name>
    <name type="synonym">Geomyces destructans</name>
    <dbReference type="NCBI Taxonomy" id="658429"/>
    <lineage>
        <taxon>Eukaryota</taxon>
        <taxon>Fungi</taxon>
        <taxon>Dikarya</taxon>
        <taxon>Ascomycota</taxon>
        <taxon>Pezizomycotina</taxon>
        <taxon>Leotiomycetes</taxon>
        <taxon>Thelebolales</taxon>
        <taxon>Thelebolaceae</taxon>
        <taxon>Pseudogymnoascus</taxon>
    </lineage>
</organism>
<evidence type="ECO:0000256" key="1">
    <source>
        <dbReference type="SAM" id="MobiDB-lite"/>
    </source>
</evidence>
<dbReference type="InParanoid" id="L8FQG2"/>
<keyword evidence="3" id="KW-1185">Reference proteome</keyword>
<dbReference type="Proteomes" id="UP000011064">
    <property type="component" value="Unassembled WGS sequence"/>
</dbReference>
<protein>
    <submittedName>
        <fullName evidence="2">Uncharacterized protein</fullName>
    </submittedName>
</protein>
<evidence type="ECO:0000313" key="3">
    <source>
        <dbReference type="Proteomes" id="UP000011064"/>
    </source>
</evidence>
<proteinExistence type="predicted"/>
<gene>
    <name evidence="2" type="ORF">GMDG_08850</name>
</gene>
<accession>L8FQG2</accession>
<reference evidence="3" key="1">
    <citation type="submission" date="2010-09" db="EMBL/GenBank/DDBJ databases">
        <title>The genome sequence of Geomyces destructans 20631-21.</title>
        <authorList>
            <consortium name="The Broad Institute Genome Sequencing Platform"/>
            <person name="Cuomo C.A."/>
            <person name="Blehert D.S."/>
            <person name="Lorch J.M."/>
            <person name="Young S.K."/>
            <person name="Zeng Q."/>
            <person name="Gargeya S."/>
            <person name="Fitzgerald M."/>
            <person name="Haas B."/>
            <person name="Abouelleil A."/>
            <person name="Alvarado L."/>
            <person name="Arachchi H.M."/>
            <person name="Berlin A."/>
            <person name="Brown A."/>
            <person name="Chapman S.B."/>
            <person name="Chen Z."/>
            <person name="Dunbar C."/>
            <person name="Freedman E."/>
            <person name="Gearin G."/>
            <person name="Gellesch M."/>
            <person name="Goldberg J."/>
            <person name="Griggs A."/>
            <person name="Gujja S."/>
            <person name="Heiman D."/>
            <person name="Howarth C."/>
            <person name="Larson L."/>
            <person name="Lui A."/>
            <person name="MacDonald P.J.P."/>
            <person name="Montmayeur A."/>
            <person name="Murphy C."/>
            <person name="Neiman D."/>
            <person name="Pearson M."/>
            <person name="Priest M."/>
            <person name="Roberts A."/>
            <person name="Saif S."/>
            <person name="Shea T."/>
            <person name="Shenoy N."/>
            <person name="Sisk P."/>
            <person name="Stolte C."/>
            <person name="Sykes S."/>
            <person name="Wortman J."/>
            <person name="Nusbaum C."/>
            <person name="Birren B."/>
        </authorList>
    </citation>
    <scope>NUCLEOTIDE SEQUENCE [LARGE SCALE GENOMIC DNA]</scope>
    <source>
        <strain evidence="3">ATCC MYA-4855 / 20631-21</strain>
    </source>
</reference>
<feature type="region of interest" description="Disordered" evidence="1">
    <location>
        <begin position="1"/>
        <end position="21"/>
    </location>
</feature>